<feature type="domain" description="Solute-binding protein family 3/N-terminal" evidence="1">
    <location>
        <begin position="5"/>
        <end position="168"/>
    </location>
</feature>
<dbReference type="EMBL" id="UINC01002789">
    <property type="protein sequence ID" value="SVA00324.1"/>
    <property type="molecule type" value="Genomic_DNA"/>
</dbReference>
<gene>
    <name evidence="2" type="ORF">METZ01_LOCUS53178</name>
</gene>
<dbReference type="Gene3D" id="3.40.190.10">
    <property type="entry name" value="Periplasmic binding protein-like II"/>
    <property type="match status" value="2"/>
</dbReference>
<dbReference type="InterPro" id="IPR001638">
    <property type="entry name" value="Solute-binding_3/MltF_N"/>
</dbReference>
<organism evidence="2">
    <name type="scientific">marine metagenome</name>
    <dbReference type="NCBI Taxonomy" id="408172"/>
    <lineage>
        <taxon>unclassified sequences</taxon>
        <taxon>metagenomes</taxon>
        <taxon>ecological metagenomes</taxon>
    </lineage>
</organism>
<accession>A0A381SA09</accession>
<protein>
    <recommendedName>
        <fullName evidence="1">Solute-binding protein family 3/N-terminal domain-containing protein</fullName>
    </recommendedName>
</protein>
<proteinExistence type="predicted"/>
<dbReference type="SUPFAM" id="SSF53850">
    <property type="entry name" value="Periplasmic binding protein-like II"/>
    <property type="match status" value="1"/>
</dbReference>
<evidence type="ECO:0000313" key="2">
    <source>
        <dbReference type="EMBL" id="SVA00324.1"/>
    </source>
</evidence>
<dbReference type="AlphaFoldDB" id="A0A381SA09"/>
<sequence length="174" mass="18602">MAGFEKLGTEADWVALSLAEQISALCNGEVDMLACLGVTTERQSKVVFGDPIIRTGGALFTIERQPTELTRIVTPSAGPLVAATQAAYPTCSVVEVDNYPQALRRVVDGHADAAALNFHVGSQVAEREFPGKFVPPESTFEEIYLAPAWAPTHDTVFRNAITGVLAAMNPLENS</sequence>
<evidence type="ECO:0000259" key="1">
    <source>
        <dbReference type="Pfam" id="PF00497"/>
    </source>
</evidence>
<reference evidence="2" key="1">
    <citation type="submission" date="2018-05" db="EMBL/GenBank/DDBJ databases">
        <authorList>
            <person name="Lanie J.A."/>
            <person name="Ng W.-L."/>
            <person name="Kazmierczak K.M."/>
            <person name="Andrzejewski T.M."/>
            <person name="Davidsen T.M."/>
            <person name="Wayne K.J."/>
            <person name="Tettelin H."/>
            <person name="Glass J.I."/>
            <person name="Rusch D."/>
            <person name="Podicherti R."/>
            <person name="Tsui H.-C.T."/>
            <person name="Winkler M.E."/>
        </authorList>
    </citation>
    <scope>NUCLEOTIDE SEQUENCE</scope>
</reference>
<dbReference type="Pfam" id="PF00497">
    <property type="entry name" value="SBP_bac_3"/>
    <property type="match status" value="1"/>
</dbReference>
<name>A0A381SA09_9ZZZZ</name>